<dbReference type="EMBL" id="JAULSU010000003">
    <property type="protein sequence ID" value="KAK0622437.1"/>
    <property type="molecule type" value="Genomic_DNA"/>
</dbReference>
<dbReference type="InterPro" id="IPR038305">
    <property type="entry name" value="HeLo_sf"/>
</dbReference>
<evidence type="ECO:0000259" key="2">
    <source>
        <dbReference type="Pfam" id="PF14479"/>
    </source>
</evidence>
<dbReference type="PANTHER" id="PTHR37542">
    <property type="entry name" value="HELO DOMAIN-CONTAINING PROTEIN-RELATED"/>
    <property type="match status" value="1"/>
</dbReference>
<dbReference type="PANTHER" id="PTHR37542:SF3">
    <property type="entry name" value="PRION-INHIBITION AND PROPAGATION HELO DOMAIN-CONTAINING PROTEIN"/>
    <property type="match status" value="1"/>
</dbReference>
<keyword evidence="4" id="KW-1185">Reference proteome</keyword>
<keyword evidence="1" id="KW-0472">Membrane</keyword>
<dbReference type="AlphaFoldDB" id="A0AA39WW13"/>
<dbReference type="Proteomes" id="UP001175000">
    <property type="component" value="Unassembled WGS sequence"/>
</dbReference>
<feature type="domain" description="Prion-inhibition and propagation HeLo" evidence="2">
    <location>
        <begin position="117"/>
        <end position="175"/>
    </location>
</feature>
<protein>
    <submittedName>
        <fullName evidence="3">Prion-inhibition and propagation-domain-containing protein</fullName>
    </submittedName>
</protein>
<keyword evidence="3" id="KW-0640">Prion</keyword>
<dbReference type="InterPro" id="IPR029498">
    <property type="entry name" value="HeLo_dom"/>
</dbReference>
<proteinExistence type="predicted"/>
<comment type="caution">
    <text evidence="3">The sequence shown here is derived from an EMBL/GenBank/DDBJ whole genome shotgun (WGS) entry which is preliminary data.</text>
</comment>
<accession>A0AA39WW13</accession>
<gene>
    <name evidence="3" type="ORF">B0T14DRAFT_563888</name>
</gene>
<dbReference type="Gene3D" id="1.20.120.1020">
    <property type="entry name" value="Prion-inhibition and propagation, HeLo domain"/>
    <property type="match status" value="1"/>
</dbReference>
<evidence type="ECO:0000313" key="3">
    <source>
        <dbReference type="EMBL" id="KAK0622437.1"/>
    </source>
</evidence>
<keyword evidence="1" id="KW-1133">Transmembrane helix</keyword>
<evidence type="ECO:0000313" key="4">
    <source>
        <dbReference type="Proteomes" id="UP001175000"/>
    </source>
</evidence>
<feature type="domain" description="Prion-inhibition and propagation HeLo" evidence="2">
    <location>
        <begin position="6"/>
        <end position="108"/>
    </location>
</feature>
<organism evidence="3 4">
    <name type="scientific">Immersiella caudata</name>
    <dbReference type="NCBI Taxonomy" id="314043"/>
    <lineage>
        <taxon>Eukaryota</taxon>
        <taxon>Fungi</taxon>
        <taxon>Dikarya</taxon>
        <taxon>Ascomycota</taxon>
        <taxon>Pezizomycotina</taxon>
        <taxon>Sordariomycetes</taxon>
        <taxon>Sordariomycetidae</taxon>
        <taxon>Sordariales</taxon>
        <taxon>Lasiosphaeriaceae</taxon>
        <taxon>Immersiella</taxon>
    </lineage>
</organism>
<dbReference type="Pfam" id="PF14479">
    <property type="entry name" value="HeLo"/>
    <property type="match status" value="2"/>
</dbReference>
<keyword evidence="1" id="KW-0812">Transmembrane</keyword>
<reference evidence="3" key="1">
    <citation type="submission" date="2023-06" db="EMBL/GenBank/DDBJ databases">
        <title>Genome-scale phylogeny and comparative genomics of the fungal order Sordariales.</title>
        <authorList>
            <consortium name="Lawrence Berkeley National Laboratory"/>
            <person name="Hensen N."/>
            <person name="Bonometti L."/>
            <person name="Westerberg I."/>
            <person name="Brannstrom I.O."/>
            <person name="Guillou S."/>
            <person name="Cros-Aarteil S."/>
            <person name="Calhoun S."/>
            <person name="Haridas S."/>
            <person name="Kuo A."/>
            <person name="Mondo S."/>
            <person name="Pangilinan J."/>
            <person name="Riley R."/>
            <person name="Labutti K."/>
            <person name="Andreopoulos B."/>
            <person name="Lipzen A."/>
            <person name="Chen C."/>
            <person name="Yanf M."/>
            <person name="Daum C."/>
            <person name="Ng V."/>
            <person name="Clum A."/>
            <person name="Steindorff A."/>
            <person name="Ohm R."/>
            <person name="Martin F."/>
            <person name="Silar P."/>
            <person name="Natvig D."/>
            <person name="Lalanne C."/>
            <person name="Gautier V."/>
            <person name="Ament-Velasquez S.L."/>
            <person name="Kruys A."/>
            <person name="Hutchinson M.I."/>
            <person name="Powell A.J."/>
            <person name="Barry K."/>
            <person name="Miller A.N."/>
            <person name="Grigoriev I.V."/>
            <person name="Debuchy R."/>
            <person name="Gladieux P."/>
            <person name="Thoren M.H."/>
            <person name="Johannesson H."/>
        </authorList>
    </citation>
    <scope>NUCLEOTIDE SEQUENCE</scope>
    <source>
        <strain evidence="3">CBS 606.72</strain>
    </source>
</reference>
<name>A0AA39WW13_9PEZI</name>
<feature type="transmembrane region" description="Helical" evidence="1">
    <location>
        <begin position="6"/>
        <end position="28"/>
    </location>
</feature>
<sequence>MSDPFGIVVGVVGIATAFSACIEVFEYVHLGRRFGKDYQTNQLKLTALRLRLSRWGEAVHVYDDPQLGSPAASKAELQAAKDTLLQIFVLFEDSNKISKKFGITGDAPPAPESNADMKGATILRLSSWAIHNNTSFKTLIDDIRALVDGLERLFPPPPAAQAQLAEQEAAEIRGEEEGQALATASEGLDEALHEAAAQVATKGHQYKNIDVEAGEDSAVLNGNVYASSYTGGTVPGASHLYDMIKLKGTKELRVLNGNRYGGDDFF</sequence>
<keyword evidence="3" id="KW-0034">Amyloid</keyword>
<evidence type="ECO:0000256" key="1">
    <source>
        <dbReference type="SAM" id="Phobius"/>
    </source>
</evidence>